<dbReference type="SUPFAM" id="SSF82171">
    <property type="entry name" value="DPP6 N-terminal domain-like"/>
    <property type="match status" value="1"/>
</dbReference>
<dbReference type="Pfam" id="PF00930">
    <property type="entry name" value="DPPIV_N"/>
    <property type="match status" value="1"/>
</dbReference>
<dbReference type="PANTHER" id="PTHR11731:SF193">
    <property type="entry name" value="DIPEPTIDYL PEPTIDASE 9"/>
    <property type="match status" value="1"/>
</dbReference>
<evidence type="ECO:0000259" key="1">
    <source>
        <dbReference type="Pfam" id="PF00326"/>
    </source>
</evidence>
<dbReference type="InterPro" id="IPR029058">
    <property type="entry name" value="AB_hydrolase_fold"/>
</dbReference>
<dbReference type="InterPro" id="IPR050278">
    <property type="entry name" value="Serine_Prot_S9B/DPPIV"/>
</dbReference>
<dbReference type="Proteomes" id="UP000319771">
    <property type="component" value="Unassembled WGS sequence"/>
</dbReference>
<comment type="caution">
    <text evidence="3">The sequence shown here is derived from an EMBL/GenBank/DDBJ whole genome shotgun (WGS) entry which is preliminary data.</text>
</comment>
<dbReference type="PANTHER" id="PTHR11731">
    <property type="entry name" value="PROTEASE FAMILY S9B,C DIPEPTIDYL-PEPTIDASE IV-RELATED"/>
    <property type="match status" value="1"/>
</dbReference>
<evidence type="ECO:0000313" key="4">
    <source>
        <dbReference type="Proteomes" id="UP000319771"/>
    </source>
</evidence>
<dbReference type="GO" id="GO:0008239">
    <property type="term" value="F:dipeptidyl-peptidase activity"/>
    <property type="evidence" value="ECO:0007669"/>
    <property type="project" value="TreeGrafter"/>
</dbReference>
<protein>
    <submittedName>
        <fullName evidence="3">S9 family peptidase</fullName>
    </submittedName>
</protein>
<gene>
    <name evidence="3" type="ORF">E6K81_03965</name>
</gene>
<evidence type="ECO:0000259" key="2">
    <source>
        <dbReference type="Pfam" id="PF00930"/>
    </source>
</evidence>
<feature type="non-terminal residue" evidence="3">
    <location>
        <position position="1"/>
    </location>
</feature>
<dbReference type="Gene3D" id="2.140.10.30">
    <property type="entry name" value="Dipeptidylpeptidase IV, N-terminal domain"/>
    <property type="match status" value="1"/>
</dbReference>
<dbReference type="AlphaFoldDB" id="A0A538UCW8"/>
<accession>A0A538UCW8</accession>
<proteinExistence type="predicted"/>
<dbReference type="GO" id="GO:0006508">
    <property type="term" value="P:proteolysis"/>
    <property type="evidence" value="ECO:0007669"/>
    <property type="project" value="InterPro"/>
</dbReference>
<dbReference type="Pfam" id="PF00326">
    <property type="entry name" value="Peptidase_S9"/>
    <property type="match status" value="1"/>
</dbReference>
<dbReference type="Gene3D" id="3.40.50.1820">
    <property type="entry name" value="alpha/beta hydrolase"/>
    <property type="match status" value="1"/>
</dbReference>
<dbReference type="InterPro" id="IPR002469">
    <property type="entry name" value="Peptidase_S9B_N"/>
</dbReference>
<dbReference type="InterPro" id="IPR001375">
    <property type="entry name" value="Peptidase_S9_cat"/>
</dbReference>
<name>A0A538UCW8_UNCEI</name>
<dbReference type="GO" id="GO:0008236">
    <property type="term" value="F:serine-type peptidase activity"/>
    <property type="evidence" value="ECO:0007669"/>
    <property type="project" value="InterPro"/>
</dbReference>
<organism evidence="3 4">
    <name type="scientific">Eiseniibacteriota bacterium</name>
    <dbReference type="NCBI Taxonomy" id="2212470"/>
    <lineage>
        <taxon>Bacteria</taxon>
        <taxon>Candidatus Eiseniibacteriota</taxon>
    </lineage>
</organism>
<evidence type="ECO:0000313" key="3">
    <source>
        <dbReference type="EMBL" id="TMQ73579.1"/>
    </source>
</evidence>
<sequence length="697" mass="77292">RFRAGRPTAISLTLDGRAVLFLRSGSRDVVQDLYAYDVATRKERVLLSAAGLLAGAEEHLSVEERARRERQRQSARGITSYQLSHDGRRILVPLGGRLFVVERLTGAMRGLKSTGGFPIDPRFSRDATQVACVRDHDLFVTGVASGEERRLTEGGNATVTNGEAEFVAQEEMARSQGYWWSPDGRTLAYQHTDLTGVEVLRIADPAHPERAPQSWPYPRAGTQNAAVTLGLIPAAGGRTTWVAWDRERYPYLTTVVWTENAPLTILVQNRAQTEEVLMTVDPATGATTPLLTERDDAWLNLSPGMPAWTRDGRAFLWMTERRGALQLELHARDGALIRALTPPEPGLRDGVDLDEAHGMVWVRGGDDPTETQLFQVPLDPRRGKRVRVTVEPGQHGAVFSEDRSTFVHSLSALGGTPRWVVRARDGRPLGELRSVGETPILTPHLEFTVVGDSLQFHAVIVRPRDFDPKRRYPVIVSVYGGPHSQTVTKSAQGYLVQQWMADHGFIVVSLDGRGTPGRGRAWERAIKGDLIDVPLHDQVEGLVALGRRYREMDLTRVGITGWSFGGYFSAMAVERRPAVYHAAVAGAPVTDWRDYDTYYTERYMGRPDDNPKGYAAASALTWAKDLSRPLLILHGTADDNVYFFNSLKLCEALVRSGRSFEFVPLAGYTHMVADSLGVAQVNQRTIAHFMRYLGPGR</sequence>
<feature type="domain" description="Peptidase S9 prolyl oligopeptidase catalytic" evidence="1">
    <location>
        <begin position="496"/>
        <end position="693"/>
    </location>
</feature>
<dbReference type="EMBL" id="VBPB01000058">
    <property type="protein sequence ID" value="TMQ73579.1"/>
    <property type="molecule type" value="Genomic_DNA"/>
</dbReference>
<reference evidence="3 4" key="1">
    <citation type="journal article" date="2019" name="Nat. Microbiol.">
        <title>Mediterranean grassland soil C-N compound turnover is dependent on rainfall and depth, and is mediated by genomically divergent microorganisms.</title>
        <authorList>
            <person name="Diamond S."/>
            <person name="Andeer P.F."/>
            <person name="Li Z."/>
            <person name="Crits-Christoph A."/>
            <person name="Burstein D."/>
            <person name="Anantharaman K."/>
            <person name="Lane K.R."/>
            <person name="Thomas B.C."/>
            <person name="Pan C."/>
            <person name="Northen T.R."/>
            <person name="Banfield J.F."/>
        </authorList>
    </citation>
    <scope>NUCLEOTIDE SEQUENCE [LARGE SCALE GENOMIC DNA]</scope>
    <source>
        <strain evidence="3">WS_11</strain>
    </source>
</reference>
<feature type="domain" description="Dipeptidylpeptidase IV N-terminal" evidence="2">
    <location>
        <begin position="95"/>
        <end position="411"/>
    </location>
</feature>
<dbReference type="SUPFAM" id="SSF53474">
    <property type="entry name" value="alpha/beta-Hydrolases"/>
    <property type="match status" value="1"/>
</dbReference>